<protein>
    <submittedName>
        <fullName evidence="1">Uncharacterized protein</fullName>
    </submittedName>
</protein>
<dbReference type="InterPro" id="IPR012349">
    <property type="entry name" value="Split_barrel_FMN-bd"/>
</dbReference>
<dbReference type="Gene3D" id="2.30.110.10">
    <property type="entry name" value="Electron Transport, Fmn-binding Protein, Chain A"/>
    <property type="match status" value="1"/>
</dbReference>
<reference evidence="1" key="1">
    <citation type="submission" date="2022-07" db="EMBL/GenBank/DDBJ databases">
        <title>Enhanced cultured diversity of the mouse gut microbiota enables custom-made synthetic communities.</title>
        <authorList>
            <person name="Afrizal A."/>
        </authorList>
    </citation>
    <scope>NUCLEOTIDE SEQUENCE</scope>
    <source>
        <strain evidence="1">DSM 29482</strain>
    </source>
</reference>
<dbReference type="Proteomes" id="UP001142078">
    <property type="component" value="Unassembled WGS sequence"/>
</dbReference>
<keyword evidence="2" id="KW-1185">Reference proteome</keyword>
<dbReference type="RefSeq" id="WP_050069843.1">
    <property type="nucleotide sequence ID" value="NZ_CABKTM010000049.1"/>
</dbReference>
<dbReference type="AlphaFoldDB" id="A0A9X2MK08"/>
<accession>A0A9X2MK08</accession>
<evidence type="ECO:0000313" key="1">
    <source>
        <dbReference type="EMBL" id="MCR2045034.1"/>
    </source>
</evidence>
<name>A0A9X2MK08_9FIRM</name>
<gene>
    <name evidence="1" type="ORF">NSA23_13070</name>
</gene>
<comment type="caution">
    <text evidence="1">The sequence shown here is derived from an EMBL/GenBank/DDBJ whole genome shotgun (WGS) entry which is preliminary data.</text>
</comment>
<dbReference type="EMBL" id="JANJZL010000011">
    <property type="protein sequence ID" value="MCR2045034.1"/>
    <property type="molecule type" value="Genomic_DNA"/>
</dbReference>
<proteinExistence type="predicted"/>
<dbReference type="OrthoDB" id="9806228at2"/>
<evidence type="ECO:0000313" key="2">
    <source>
        <dbReference type="Proteomes" id="UP001142078"/>
    </source>
</evidence>
<organism evidence="1 2">
    <name type="scientific">Anaerosalibacter massiliensis</name>
    <dbReference type="NCBI Taxonomy" id="1347392"/>
    <lineage>
        <taxon>Bacteria</taxon>
        <taxon>Bacillati</taxon>
        <taxon>Bacillota</taxon>
        <taxon>Tissierellia</taxon>
        <taxon>Tissierellales</taxon>
        <taxon>Sporanaerobacteraceae</taxon>
        <taxon>Anaerosalibacter</taxon>
    </lineage>
</organism>
<sequence>MECKLIDNYEIESEDNFIFKILNIYVNKNILDSSEKLGYEKVKPILFEMPNKSYIESGNIVGKCWSDGNKYKKIGSNF</sequence>